<feature type="non-terminal residue" evidence="1">
    <location>
        <position position="1"/>
    </location>
</feature>
<dbReference type="AlphaFoldDB" id="X0V5L7"/>
<sequence length="273" mass="29736">AVAEAKLAVRNNLYESARNEAVYSLNEQYINESEDKDKAQGLLYASLIKEKTKQAENYNSKSKKFQIASEKVQESRDDLKRVLTIYSEAGAGGVQTAKELNDIVKKYGVNPVAASEVVSDPVFNSRFNLDKKANVSANLYNLFNAIDSSFNSNIAVTKEASSKVNKSIGDISDIATSMNAVSKNYELHEKYLANVGLGLSDIVIGTGYLGASILTLGQSDELKKLGSKYVQATNEIRESYVRDVSFDDAFSSAGNTGKFIAQEVSNQIPILLA</sequence>
<feature type="non-terminal residue" evidence="1">
    <location>
        <position position="273"/>
    </location>
</feature>
<reference evidence="1" key="1">
    <citation type="journal article" date="2014" name="Front. Microbiol.">
        <title>High frequency of phylogenetically diverse reductive dehalogenase-homologous genes in deep subseafloor sedimentary metagenomes.</title>
        <authorList>
            <person name="Kawai M."/>
            <person name="Futagami T."/>
            <person name="Toyoda A."/>
            <person name="Takaki Y."/>
            <person name="Nishi S."/>
            <person name="Hori S."/>
            <person name="Arai W."/>
            <person name="Tsubouchi T."/>
            <person name="Morono Y."/>
            <person name="Uchiyama I."/>
            <person name="Ito T."/>
            <person name="Fujiyama A."/>
            <person name="Inagaki F."/>
            <person name="Takami H."/>
        </authorList>
    </citation>
    <scope>NUCLEOTIDE SEQUENCE</scope>
    <source>
        <strain evidence="1">Expedition CK06-06</strain>
    </source>
</reference>
<gene>
    <name evidence="1" type="ORF">S01H1_32880</name>
</gene>
<comment type="caution">
    <text evidence="1">The sequence shown here is derived from an EMBL/GenBank/DDBJ whole genome shotgun (WGS) entry which is preliminary data.</text>
</comment>
<accession>X0V5L7</accession>
<proteinExistence type="predicted"/>
<organism evidence="1">
    <name type="scientific">marine sediment metagenome</name>
    <dbReference type="NCBI Taxonomy" id="412755"/>
    <lineage>
        <taxon>unclassified sequences</taxon>
        <taxon>metagenomes</taxon>
        <taxon>ecological metagenomes</taxon>
    </lineage>
</organism>
<dbReference type="EMBL" id="BARS01020387">
    <property type="protein sequence ID" value="GAG06677.1"/>
    <property type="molecule type" value="Genomic_DNA"/>
</dbReference>
<protein>
    <submittedName>
        <fullName evidence="1">Uncharacterized protein</fullName>
    </submittedName>
</protein>
<name>X0V5L7_9ZZZZ</name>
<evidence type="ECO:0000313" key="1">
    <source>
        <dbReference type="EMBL" id="GAG06677.1"/>
    </source>
</evidence>